<organism evidence="2 3">
    <name type="scientific">Crassostrea virginica</name>
    <name type="common">Eastern oyster</name>
    <dbReference type="NCBI Taxonomy" id="6565"/>
    <lineage>
        <taxon>Eukaryota</taxon>
        <taxon>Metazoa</taxon>
        <taxon>Spiralia</taxon>
        <taxon>Lophotrochozoa</taxon>
        <taxon>Mollusca</taxon>
        <taxon>Bivalvia</taxon>
        <taxon>Autobranchia</taxon>
        <taxon>Pteriomorphia</taxon>
        <taxon>Ostreida</taxon>
        <taxon>Ostreoidea</taxon>
        <taxon>Ostreidae</taxon>
        <taxon>Crassostrea</taxon>
    </lineage>
</organism>
<dbReference type="RefSeq" id="XP_022304047.1">
    <property type="nucleotide sequence ID" value="XM_022448339.1"/>
</dbReference>
<gene>
    <name evidence="3" type="primary">LOC111111385</name>
</gene>
<evidence type="ECO:0000256" key="1">
    <source>
        <dbReference type="SAM" id="MobiDB-lite"/>
    </source>
</evidence>
<proteinExistence type="predicted"/>
<name>A0A8B8BL34_CRAVI</name>
<dbReference type="Proteomes" id="UP000694844">
    <property type="component" value="Chromosome 9"/>
</dbReference>
<dbReference type="AlphaFoldDB" id="A0A8B8BL34"/>
<accession>A0A8B8BL34</accession>
<protein>
    <submittedName>
        <fullName evidence="3">Uncharacterized protein LOC111111385</fullName>
    </submittedName>
</protein>
<dbReference type="KEGG" id="cvn:111111385"/>
<evidence type="ECO:0000313" key="3">
    <source>
        <dbReference type="RefSeq" id="XP_022304047.1"/>
    </source>
</evidence>
<feature type="compositionally biased region" description="Polar residues" evidence="1">
    <location>
        <begin position="56"/>
        <end position="65"/>
    </location>
</feature>
<sequence length="126" mass="13835">MGHLPSWIHPPSSLGLELWYTTLCSPVLHSKWRDSECPVSSTGATYPQRQHPVPHSMTSLTTTLPDHSKYHKPSSRDATAETDLKSREFGGAGHPMMTGRKSSSGLILIWTSCTLDGGVPNQTWAH</sequence>
<feature type="region of interest" description="Disordered" evidence="1">
    <location>
        <begin position="39"/>
        <end position="98"/>
    </location>
</feature>
<evidence type="ECO:0000313" key="2">
    <source>
        <dbReference type="Proteomes" id="UP000694844"/>
    </source>
</evidence>
<dbReference type="GeneID" id="111111385"/>
<feature type="compositionally biased region" description="Polar residues" evidence="1">
    <location>
        <begin position="39"/>
        <end position="48"/>
    </location>
</feature>
<keyword evidence="2" id="KW-1185">Reference proteome</keyword>
<feature type="compositionally biased region" description="Basic and acidic residues" evidence="1">
    <location>
        <begin position="74"/>
        <end position="88"/>
    </location>
</feature>
<reference evidence="3" key="1">
    <citation type="submission" date="2025-08" db="UniProtKB">
        <authorList>
            <consortium name="RefSeq"/>
        </authorList>
    </citation>
    <scope>IDENTIFICATION</scope>
    <source>
        <tissue evidence="3">Whole sample</tissue>
    </source>
</reference>